<sequence length="167" mass="19329">MPKEALFFSQRRSKYISLQKILEINRCIIFRLAQITNRISHSPCMNPGKHGSTHKLCGLNLLLLLQWRYLHAGDRPADIFLRSCLEGSRLMARRNVNYTYVIIRDSIGRSIHQSIHSSSASDSRRRRTTTTPLMISRTVTLWTGSSYRLFFPTRERLMHQSVPAARA</sequence>
<dbReference type="InParanoid" id="A0A804PNP2"/>
<evidence type="ECO:0000313" key="2">
    <source>
        <dbReference type="Proteomes" id="UP000007305"/>
    </source>
</evidence>
<accession>A0A804PNP2</accession>
<name>A0A804PNP2_MAIZE</name>
<dbReference type="AlphaFoldDB" id="A0A804PNP2"/>
<evidence type="ECO:0000313" key="1">
    <source>
        <dbReference type="EnsemblPlants" id="Zm00001eb255950_P001"/>
    </source>
</evidence>
<dbReference type="Gramene" id="Zm00001eb255950_T001">
    <property type="protein sequence ID" value="Zm00001eb255950_P001"/>
    <property type="gene ID" value="Zm00001eb255950"/>
</dbReference>
<reference evidence="2" key="1">
    <citation type="journal article" date="2009" name="Science">
        <title>The B73 maize genome: complexity, diversity, and dynamics.</title>
        <authorList>
            <person name="Schnable P.S."/>
            <person name="Ware D."/>
            <person name="Fulton R.S."/>
            <person name="Stein J.C."/>
            <person name="Wei F."/>
            <person name="Pasternak S."/>
            <person name="Liang C."/>
            <person name="Zhang J."/>
            <person name="Fulton L."/>
            <person name="Graves T.A."/>
            <person name="Minx P."/>
            <person name="Reily A.D."/>
            <person name="Courtney L."/>
            <person name="Kruchowski S.S."/>
            <person name="Tomlinson C."/>
            <person name="Strong C."/>
            <person name="Delehaunty K."/>
            <person name="Fronick C."/>
            <person name="Courtney B."/>
            <person name="Rock S.M."/>
            <person name="Belter E."/>
            <person name="Du F."/>
            <person name="Kim K."/>
            <person name="Abbott R.M."/>
            <person name="Cotton M."/>
            <person name="Levy A."/>
            <person name="Marchetto P."/>
            <person name="Ochoa K."/>
            <person name="Jackson S.M."/>
            <person name="Gillam B."/>
            <person name="Chen W."/>
            <person name="Yan L."/>
            <person name="Higginbotham J."/>
            <person name="Cardenas M."/>
            <person name="Waligorski J."/>
            <person name="Applebaum E."/>
            <person name="Phelps L."/>
            <person name="Falcone J."/>
            <person name="Kanchi K."/>
            <person name="Thane T."/>
            <person name="Scimone A."/>
            <person name="Thane N."/>
            <person name="Henke J."/>
            <person name="Wang T."/>
            <person name="Ruppert J."/>
            <person name="Shah N."/>
            <person name="Rotter K."/>
            <person name="Hodges J."/>
            <person name="Ingenthron E."/>
            <person name="Cordes M."/>
            <person name="Kohlberg S."/>
            <person name="Sgro J."/>
            <person name="Delgado B."/>
            <person name="Mead K."/>
            <person name="Chinwalla A."/>
            <person name="Leonard S."/>
            <person name="Crouse K."/>
            <person name="Collura K."/>
            <person name="Kudrna D."/>
            <person name="Currie J."/>
            <person name="He R."/>
            <person name="Angelova A."/>
            <person name="Rajasekar S."/>
            <person name="Mueller T."/>
            <person name="Lomeli R."/>
            <person name="Scara G."/>
            <person name="Ko A."/>
            <person name="Delaney K."/>
            <person name="Wissotski M."/>
            <person name="Lopez G."/>
            <person name="Campos D."/>
            <person name="Braidotti M."/>
            <person name="Ashley E."/>
            <person name="Golser W."/>
            <person name="Kim H."/>
            <person name="Lee S."/>
            <person name="Lin J."/>
            <person name="Dujmic Z."/>
            <person name="Kim W."/>
            <person name="Talag J."/>
            <person name="Zuccolo A."/>
            <person name="Fan C."/>
            <person name="Sebastian A."/>
            <person name="Kramer M."/>
            <person name="Spiegel L."/>
            <person name="Nascimento L."/>
            <person name="Zutavern T."/>
            <person name="Miller B."/>
            <person name="Ambroise C."/>
            <person name="Muller S."/>
            <person name="Spooner W."/>
            <person name="Narechania A."/>
            <person name="Ren L."/>
            <person name="Wei S."/>
            <person name="Kumari S."/>
            <person name="Faga B."/>
            <person name="Levy M.J."/>
            <person name="McMahan L."/>
            <person name="Van Buren P."/>
            <person name="Vaughn M.W."/>
            <person name="Ying K."/>
            <person name="Yeh C.-T."/>
            <person name="Emrich S.J."/>
            <person name="Jia Y."/>
            <person name="Kalyanaraman A."/>
            <person name="Hsia A.-P."/>
            <person name="Barbazuk W.B."/>
            <person name="Baucom R.S."/>
            <person name="Brutnell T.P."/>
            <person name="Carpita N.C."/>
            <person name="Chaparro C."/>
            <person name="Chia J.-M."/>
            <person name="Deragon J.-M."/>
            <person name="Estill J.C."/>
            <person name="Fu Y."/>
            <person name="Jeddeloh J.A."/>
            <person name="Han Y."/>
            <person name="Lee H."/>
            <person name="Li P."/>
            <person name="Lisch D.R."/>
            <person name="Liu S."/>
            <person name="Liu Z."/>
            <person name="Nagel D.H."/>
            <person name="McCann M.C."/>
            <person name="SanMiguel P."/>
            <person name="Myers A.M."/>
            <person name="Nettleton D."/>
            <person name="Nguyen J."/>
            <person name="Penning B.W."/>
            <person name="Ponnala L."/>
            <person name="Schneider K.L."/>
            <person name="Schwartz D.C."/>
            <person name="Sharma A."/>
            <person name="Soderlund C."/>
            <person name="Springer N.M."/>
            <person name="Sun Q."/>
            <person name="Wang H."/>
            <person name="Waterman M."/>
            <person name="Westerman R."/>
            <person name="Wolfgruber T.K."/>
            <person name="Yang L."/>
            <person name="Yu Y."/>
            <person name="Zhang L."/>
            <person name="Zhou S."/>
            <person name="Zhu Q."/>
            <person name="Bennetzen J.L."/>
            <person name="Dawe R.K."/>
            <person name="Jiang J."/>
            <person name="Jiang N."/>
            <person name="Presting G.G."/>
            <person name="Wessler S.R."/>
            <person name="Aluru S."/>
            <person name="Martienssen R.A."/>
            <person name="Clifton S.W."/>
            <person name="McCombie W.R."/>
            <person name="Wing R.A."/>
            <person name="Wilson R.K."/>
        </authorList>
    </citation>
    <scope>NUCLEOTIDE SEQUENCE [LARGE SCALE GENOMIC DNA]</scope>
    <source>
        <strain evidence="2">cv. B73</strain>
    </source>
</reference>
<dbReference type="EnsemblPlants" id="Zm00001eb255950_T001">
    <property type="protein sequence ID" value="Zm00001eb255950_P001"/>
    <property type="gene ID" value="Zm00001eb255950"/>
</dbReference>
<reference evidence="1" key="3">
    <citation type="submission" date="2021-05" db="UniProtKB">
        <authorList>
            <consortium name="EnsemblPlants"/>
        </authorList>
    </citation>
    <scope>IDENTIFICATION</scope>
    <source>
        <strain evidence="1">cv. B73</strain>
    </source>
</reference>
<dbReference type="Proteomes" id="UP000007305">
    <property type="component" value="Chromosome 5"/>
</dbReference>
<protein>
    <submittedName>
        <fullName evidence="1">Uncharacterized protein</fullName>
    </submittedName>
</protein>
<organism evidence="1 2">
    <name type="scientific">Zea mays</name>
    <name type="common">Maize</name>
    <dbReference type="NCBI Taxonomy" id="4577"/>
    <lineage>
        <taxon>Eukaryota</taxon>
        <taxon>Viridiplantae</taxon>
        <taxon>Streptophyta</taxon>
        <taxon>Embryophyta</taxon>
        <taxon>Tracheophyta</taxon>
        <taxon>Spermatophyta</taxon>
        <taxon>Magnoliopsida</taxon>
        <taxon>Liliopsida</taxon>
        <taxon>Poales</taxon>
        <taxon>Poaceae</taxon>
        <taxon>PACMAD clade</taxon>
        <taxon>Panicoideae</taxon>
        <taxon>Andropogonodae</taxon>
        <taxon>Andropogoneae</taxon>
        <taxon>Tripsacinae</taxon>
        <taxon>Zea</taxon>
    </lineage>
</organism>
<keyword evidence="2" id="KW-1185">Reference proteome</keyword>
<proteinExistence type="predicted"/>
<reference evidence="1" key="2">
    <citation type="submission" date="2019-07" db="EMBL/GenBank/DDBJ databases">
        <authorList>
            <person name="Seetharam A."/>
            <person name="Woodhouse M."/>
            <person name="Cannon E."/>
        </authorList>
    </citation>
    <scope>NUCLEOTIDE SEQUENCE [LARGE SCALE GENOMIC DNA]</scope>
    <source>
        <strain evidence="1">cv. B73</strain>
    </source>
</reference>